<dbReference type="RefSeq" id="WP_261614809.1">
    <property type="nucleotide sequence ID" value="NZ_JALIDZ010000002.1"/>
</dbReference>
<reference evidence="1 2" key="1">
    <citation type="submission" date="2022-04" db="EMBL/GenBank/DDBJ databases">
        <authorList>
            <person name="Ye Y.-Q."/>
            <person name="Du Z.-J."/>
        </authorList>
    </citation>
    <scope>NUCLEOTIDE SEQUENCE [LARGE SCALE GENOMIC DNA]</scope>
    <source>
        <strain evidence="1 2">A6E488</strain>
    </source>
</reference>
<evidence type="ECO:0000313" key="1">
    <source>
        <dbReference type="EMBL" id="MCT8971242.1"/>
    </source>
</evidence>
<accession>A0AAW5QVL4</accession>
<proteinExistence type="predicted"/>
<name>A0AAW5QVL4_9HYPH</name>
<dbReference type="Gene3D" id="3.40.1530.20">
    <property type="entry name" value="Protein of unknown function (DUF1491)"/>
    <property type="match status" value="1"/>
</dbReference>
<comment type="caution">
    <text evidence="1">The sequence shown here is derived from an EMBL/GenBank/DDBJ whole genome shotgun (WGS) entry which is preliminary data.</text>
</comment>
<gene>
    <name evidence="1" type="ORF">MUB46_05150</name>
</gene>
<organism evidence="1 2">
    <name type="scientific">Microbaculum marinisediminis</name>
    <dbReference type="NCBI Taxonomy" id="2931392"/>
    <lineage>
        <taxon>Bacteria</taxon>
        <taxon>Pseudomonadati</taxon>
        <taxon>Pseudomonadota</taxon>
        <taxon>Alphaproteobacteria</taxon>
        <taxon>Hyphomicrobiales</taxon>
        <taxon>Tepidamorphaceae</taxon>
        <taxon>Microbaculum</taxon>
    </lineage>
</organism>
<evidence type="ECO:0000313" key="2">
    <source>
        <dbReference type="Proteomes" id="UP001320898"/>
    </source>
</evidence>
<sequence>MRLKSAIWVSAYVRRLSAEGIPVAVMRRGAEEAGAIFIKINRLDGTADVYGPAPQTAFEDDRPVERLWSRATGAEPVEDAKAEEYLARQRRFDPDLWVVEVEERTGRHLLEQVVDGL</sequence>
<dbReference type="Pfam" id="PF07372">
    <property type="entry name" value="DUF1491"/>
    <property type="match status" value="1"/>
</dbReference>
<dbReference type="Proteomes" id="UP001320898">
    <property type="component" value="Unassembled WGS sequence"/>
</dbReference>
<protein>
    <submittedName>
        <fullName evidence="1">DUF1491 family protein</fullName>
    </submittedName>
</protein>
<dbReference type="InterPro" id="IPR009964">
    <property type="entry name" value="DUF1491"/>
</dbReference>
<keyword evidence="2" id="KW-1185">Reference proteome</keyword>
<dbReference type="EMBL" id="JALIDZ010000002">
    <property type="protein sequence ID" value="MCT8971242.1"/>
    <property type="molecule type" value="Genomic_DNA"/>
</dbReference>
<dbReference type="AlphaFoldDB" id="A0AAW5QVL4"/>